<feature type="region of interest" description="Disordered" evidence="4">
    <location>
        <begin position="154"/>
        <end position="307"/>
    </location>
</feature>
<keyword evidence="2 3" id="KW-0040">ANK repeat</keyword>
<evidence type="ECO:0000313" key="6">
    <source>
        <dbReference type="Proteomes" id="UP000605846"/>
    </source>
</evidence>
<keyword evidence="6" id="KW-1185">Reference proteome</keyword>
<sequence>MIDQKKDKSKDYLLGLHWAATTGNVGLVKFALDHGAPIDSVVNGFMPLQLACISDNNIAVVQYLIDRGAEVNAQRWSKKHSADKSQAVAGAIGSTALHVACANGCVKIVDLLLRNGAKVNVKDKYGSRPMDVAAAKHHVEIVRLLETFGTLQRQQQQEQAQQQRQEEGNGRRSMDVTMYTNRDERAERLRRPSLPSIFEGKSQKLNVPPISTLPQTAAILPPRKSLNTTRPSQDELAPSAIAAASSSSSSSIEIIRRRRPSRNKTPELASSKSSDGSAQDDTIVGTPPNAPTAGAESWTDKPKADGRKDWYGYGVVNHYEDESYLASLERRAYGLDEDRVGRASLDQCRPLRTSLDSARPSLKRCSSDGGHLRATALRNAMAAHAAQQEGGGGDEEEPMPRPSVAIDDGPEAEAFRHFQEKEIKKAWWSAFGGRKSMDVATYQYHNGARPSIDAPRKSLDFRPSFDGLSQLAKKSVEGLSRRSMDYNDEDDDNLESDQYSAMRKNSRAGFLSRLVGAWSKK</sequence>
<dbReference type="SUPFAM" id="SSF48403">
    <property type="entry name" value="Ankyrin repeat"/>
    <property type="match status" value="1"/>
</dbReference>
<dbReference type="OrthoDB" id="194358at2759"/>
<feature type="compositionally biased region" description="Low complexity" evidence="4">
    <location>
        <begin position="154"/>
        <end position="163"/>
    </location>
</feature>
<dbReference type="Gene3D" id="1.25.40.20">
    <property type="entry name" value="Ankyrin repeat-containing domain"/>
    <property type="match status" value="1"/>
</dbReference>
<dbReference type="PROSITE" id="PS50297">
    <property type="entry name" value="ANK_REP_REGION"/>
    <property type="match status" value="2"/>
</dbReference>
<dbReference type="Pfam" id="PF12796">
    <property type="entry name" value="Ank_2"/>
    <property type="match status" value="2"/>
</dbReference>
<evidence type="ECO:0000256" key="4">
    <source>
        <dbReference type="SAM" id="MobiDB-lite"/>
    </source>
</evidence>
<feature type="compositionally biased region" description="Basic and acidic residues" evidence="4">
    <location>
        <begin position="298"/>
        <end position="307"/>
    </location>
</feature>
<feature type="compositionally biased region" description="Basic and acidic residues" evidence="4">
    <location>
        <begin position="181"/>
        <end position="190"/>
    </location>
</feature>
<evidence type="ECO:0000256" key="3">
    <source>
        <dbReference type="PROSITE-ProRule" id="PRU00023"/>
    </source>
</evidence>
<evidence type="ECO:0000256" key="1">
    <source>
        <dbReference type="ARBA" id="ARBA00022737"/>
    </source>
</evidence>
<feature type="region of interest" description="Disordered" evidence="4">
    <location>
        <begin position="382"/>
        <end position="407"/>
    </location>
</feature>
<dbReference type="PROSITE" id="PS50088">
    <property type="entry name" value="ANK_REPEAT"/>
    <property type="match status" value="2"/>
</dbReference>
<protein>
    <recommendedName>
        <fullName evidence="7">Ankyrin</fullName>
    </recommendedName>
</protein>
<dbReference type="PANTHER" id="PTHR24198">
    <property type="entry name" value="ANKYRIN REPEAT AND PROTEIN KINASE DOMAIN-CONTAINING PROTEIN"/>
    <property type="match status" value="1"/>
</dbReference>
<dbReference type="Proteomes" id="UP000605846">
    <property type="component" value="Unassembled WGS sequence"/>
</dbReference>
<proteinExistence type="predicted"/>
<reference evidence="5" key="1">
    <citation type="submission" date="2020-01" db="EMBL/GenBank/DDBJ databases">
        <title>Genome Sequencing of Three Apophysomyces-Like Fungal Strains Confirms a Novel Fungal Genus in the Mucoromycota with divergent Burkholderia-like Endosymbiotic Bacteria.</title>
        <authorList>
            <person name="Stajich J.E."/>
            <person name="Macias A.M."/>
            <person name="Carter-House D."/>
            <person name="Lovett B."/>
            <person name="Kasson L.R."/>
            <person name="Berry K."/>
            <person name="Grigoriev I."/>
            <person name="Chang Y."/>
            <person name="Spatafora J."/>
            <person name="Kasson M.T."/>
        </authorList>
    </citation>
    <scope>NUCLEOTIDE SEQUENCE</scope>
    <source>
        <strain evidence="5">NRRL A-21654</strain>
    </source>
</reference>
<comment type="caution">
    <text evidence="5">The sequence shown here is derived from an EMBL/GenBank/DDBJ whole genome shotgun (WGS) entry which is preliminary data.</text>
</comment>
<name>A0A8H7BWA0_9FUNG</name>
<dbReference type="AlphaFoldDB" id="A0A8H7BWA0"/>
<dbReference type="InterPro" id="IPR036770">
    <property type="entry name" value="Ankyrin_rpt-contain_sf"/>
</dbReference>
<evidence type="ECO:0008006" key="7">
    <source>
        <dbReference type="Google" id="ProtNLM"/>
    </source>
</evidence>
<accession>A0A8H7BWA0</accession>
<feature type="repeat" description="ANK" evidence="3">
    <location>
        <begin position="92"/>
        <end position="124"/>
    </location>
</feature>
<dbReference type="InterPro" id="IPR002110">
    <property type="entry name" value="Ankyrin_rpt"/>
</dbReference>
<evidence type="ECO:0000313" key="5">
    <source>
        <dbReference type="EMBL" id="KAF7730305.1"/>
    </source>
</evidence>
<dbReference type="EMBL" id="JABAYA010000017">
    <property type="protein sequence ID" value="KAF7730305.1"/>
    <property type="molecule type" value="Genomic_DNA"/>
</dbReference>
<feature type="compositionally biased region" description="Low complexity" evidence="4">
    <location>
        <begin position="237"/>
        <end position="253"/>
    </location>
</feature>
<organism evidence="5 6">
    <name type="scientific">Apophysomyces ossiformis</name>
    <dbReference type="NCBI Taxonomy" id="679940"/>
    <lineage>
        <taxon>Eukaryota</taxon>
        <taxon>Fungi</taxon>
        <taxon>Fungi incertae sedis</taxon>
        <taxon>Mucoromycota</taxon>
        <taxon>Mucoromycotina</taxon>
        <taxon>Mucoromycetes</taxon>
        <taxon>Mucorales</taxon>
        <taxon>Mucorineae</taxon>
        <taxon>Mucoraceae</taxon>
        <taxon>Apophysomyces</taxon>
    </lineage>
</organism>
<keyword evidence="1" id="KW-0677">Repeat</keyword>
<dbReference type="SMART" id="SM00248">
    <property type="entry name" value="ANK"/>
    <property type="match status" value="4"/>
</dbReference>
<feature type="compositionally biased region" description="Basic and acidic residues" evidence="4">
    <location>
        <begin position="164"/>
        <end position="174"/>
    </location>
</feature>
<feature type="compositionally biased region" description="Polar residues" evidence="4">
    <location>
        <begin position="268"/>
        <end position="280"/>
    </location>
</feature>
<gene>
    <name evidence="5" type="ORF">EC973_002549</name>
</gene>
<feature type="repeat" description="ANK" evidence="3">
    <location>
        <begin position="43"/>
        <end position="76"/>
    </location>
</feature>
<evidence type="ECO:0000256" key="2">
    <source>
        <dbReference type="ARBA" id="ARBA00023043"/>
    </source>
</evidence>
<dbReference type="PANTHER" id="PTHR24198:SF194">
    <property type="entry name" value="INVERSIN-A"/>
    <property type="match status" value="1"/>
</dbReference>